<dbReference type="EMBL" id="CXWC01000013">
    <property type="protein sequence ID" value="CTQ77499.1"/>
    <property type="molecule type" value="Genomic_DNA"/>
</dbReference>
<accession>A0A0M6ZF73</accession>
<dbReference type="AlphaFoldDB" id="A0A0M6ZF73"/>
<name>A0A0M6ZF73_9HYPH</name>
<sequence>MLPCGLMHLPCRRQPADPLVGDRNQGGSVHPRTASTGACGGERLVLSHCFVRQCLQSNRISGAIFWRLVRRSNPDQFNCRSVPDISNCF</sequence>
<proteinExistence type="predicted"/>
<dbReference type="STRING" id="311410.LA5095_03883"/>
<reference evidence="2" key="1">
    <citation type="submission" date="2015-07" db="EMBL/GenBank/DDBJ databases">
        <authorList>
            <person name="Rodrigo-Torres Lidia"/>
            <person name="Arahal R.David."/>
        </authorList>
    </citation>
    <scope>NUCLEOTIDE SEQUENCE [LARGE SCALE GENOMIC DNA]</scope>
    <source>
        <strain evidence="2">CECT 5096</strain>
    </source>
</reference>
<dbReference type="Proteomes" id="UP000049983">
    <property type="component" value="Unassembled WGS sequence"/>
</dbReference>
<gene>
    <name evidence="1" type="ORF">LA5096_05165</name>
</gene>
<organism evidence="1 2">
    <name type="scientific">Roseibium album</name>
    <dbReference type="NCBI Taxonomy" id="311410"/>
    <lineage>
        <taxon>Bacteria</taxon>
        <taxon>Pseudomonadati</taxon>
        <taxon>Pseudomonadota</taxon>
        <taxon>Alphaproteobacteria</taxon>
        <taxon>Hyphomicrobiales</taxon>
        <taxon>Stappiaceae</taxon>
        <taxon>Roseibium</taxon>
    </lineage>
</organism>
<evidence type="ECO:0000313" key="1">
    <source>
        <dbReference type="EMBL" id="CTQ77499.1"/>
    </source>
</evidence>
<evidence type="ECO:0000313" key="2">
    <source>
        <dbReference type="Proteomes" id="UP000049983"/>
    </source>
</evidence>
<keyword evidence="2" id="KW-1185">Reference proteome</keyword>
<protein>
    <submittedName>
        <fullName evidence="1">Uncharacterized protein</fullName>
    </submittedName>
</protein>